<dbReference type="SUPFAM" id="SSF48452">
    <property type="entry name" value="TPR-like"/>
    <property type="match status" value="1"/>
</dbReference>
<dbReference type="AlphaFoldDB" id="A0A4U5TRY0"/>
<dbReference type="InterPro" id="IPR019734">
    <property type="entry name" value="TPR_rpt"/>
</dbReference>
<dbReference type="Gene3D" id="1.25.40.10">
    <property type="entry name" value="Tetratricopeptide repeat domain"/>
    <property type="match status" value="3"/>
</dbReference>
<evidence type="ECO:0000256" key="2">
    <source>
        <dbReference type="ARBA" id="ARBA00022803"/>
    </source>
</evidence>
<evidence type="ECO:0000313" key="5">
    <source>
        <dbReference type="Proteomes" id="UP000306552"/>
    </source>
</evidence>
<evidence type="ECO:0000313" key="4">
    <source>
        <dbReference type="EMBL" id="TKS56591.1"/>
    </source>
</evidence>
<reference evidence="4 5" key="1">
    <citation type="submission" date="2019-04" db="EMBL/GenBank/DDBJ databases">
        <title>Psychroflexus halotolerans sp. nov., isolated from a marine solar saltern.</title>
        <authorList>
            <person name="Feng X."/>
        </authorList>
    </citation>
    <scope>NUCLEOTIDE SEQUENCE [LARGE SCALE GENOMIC DNA]</scope>
    <source>
        <strain evidence="4 5">WDS2C27</strain>
    </source>
</reference>
<evidence type="ECO:0000256" key="1">
    <source>
        <dbReference type="ARBA" id="ARBA00022737"/>
    </source>
</evidence>
<dbReference type="PROSITE" id="PS50293">
    <property type="entry name" value="TPR_REGION"/>
    <property type="match status" value="1"/>
</dbReference>
<dbReference type="InterPro" id="IPR051012">
    <property type="entry name" value="CellSynth/LPSAsmb/PSIAsmb"/>
</dbReference>
<comment type="caution">
    <text evidence="4">The sequence shown here is derived from an EMBL/GenBank/DDBJ whole genome shotgun (WGS) entry which is preliminary data.</text>
</comment>
<dbReference type="EMBL" id="SWMU01000002">
    <property type="protein sequence ID" value="TKS56591.1"/>
    <property type="molecule type" value="Genomic_DNA"/>
</dbReference>
<feature type="repeat" description="TPR" evidence="3">
    <location>
        <begin position="322"/>
        <end position="355"/>
    </location>
</feature>
<gene>
    <name evidence="4" type="ORF">FCN74_06025</name>
</gene>
<dbReference type="PROSITE" id="PS50005">
    <property type="entry name" value="TPR"/>
    <property type="match status" value="1"/>
</dbReference>
<dbReference type="PANTHER" id="PTHR45586">
    <property type="entry name" value="TPR REPEAT-CONTAINING PROTEIN PA4667"/>
    <property type="match status" value="1"/>
</dbReference>
<dbReference type="InterPro" id="IPR011990">
    <property type="entry name" value="TPR-like_helical_dom_sf"/>
</dbReference>
<dbReference type="SMART" id="SM00028">
    <property type="entry name" value="TPR"/>
    <property type="match status" value="4"/>
</dbReference>
<dbReference type="OrthoDB" id="1149028at2"/>
<protein>
    <submittedName>
        <fullName evidence="4">Tetratricopeptide repeat protein</fullName>
    </submittedName>
</protein>
<keyword evidence="1" id="KW-0677">Repeat</keyword>
<accession>A0A4U5TRY0</accession>
<dbReference type="Proteomes" id="UP000306552">
    <property type="component" value="Unassembled WGS sequence"/>
</dbReference>
<keyword evidence="2 3" id="KW-0802">TPR repeat</keyword>
<keyword evidence="5" id="KW-1185">Reference proteome</keyword>
<dbReference type="Pfam" id="PF00515">
    <property type="entry name" value="TPR_1"/>
    <property type="match status" value="1"/>
</dbReference>
<dbReference type="PANTHER" id="PTHR45586:SF1">
    <property type="entry name" value="LIPOPOLYSACCHARIDE ASSEMBLY PROTEIN B"/>
    <property type="match status" value="1"/>
</dbReference>
<sequence length="453" mass="51418">MMRMTISKTLKVKTILIKNKSKTKYTKPKPKMMKTKIFSLLLMCFVITAYAQKKEIRNAEDAVEDKNFSEAKSLLKEVESTYTNEKEKWQSRYLLTKGKAYLANGLGSSFEDLKTAADAFQKAVDLGEDVDDAKKGLEEVRAALVNNAVEDQKKQKNLIAANKLYRAYELGKQDTLYLYYAASSAVNAQEYDLALEYYKKLLDLDYDGSQVLYQATNVETGVVETFGNKTLRDASVKSGSHKDPIDNKTPSKAGEIAKNVSLIYIEQDKPEKAIAAMKRAKAENPDDVALMQAEADLYYNMGNMEKYNEVMSFIAKKNPNDPVVFYNLGVSAEKLKDFDKAKKMYLKAIELDPEMANAYNNVASIILAKDRKITEEMNKLGMSPADTKKYDKLKAEKIDILKEAIPYLKKTIELDSSNINAMKYLKSIYYQTQDNEKAQEMDKLIKEKESQQN</sequence>
<proteinExistence type="predicted"/>
<organism evidence="4 5">
    <name type="scientific">Mesohalobacter halotolerans</name>
    <dbReference type="NCBI Taxonomy" id="1883405"/>
    <lineage>
        <taxon>Bacteria</taxon>
        <taxon>Pseudomonadati</taxon>
        <taxon>Bacteroidota</taxon>
        <taxon>Flavobacteriia</taxon>
        <taxon>Flavobacteriales</taxon>
        <taxon>Flavobacteriaceae</taxon>
        <taxon>Mesohalobacter</taxon>
    </lineage>
</organism>
<evidence type="ECO:0000256" key="3">
    <source>
        <dbReference type="PROSITE-ProRule" id="PRU00339"/>
    </source>
</evidence>
<name>A0A4U5TRY0_9FLAO</name>